<evidence type="ECO:0000313" key="3">
    <source>
        <dbReference type="EMBL" id="ROO32375.1"/>
    </source>
</evidence>
<comment type="caution">
    <text evidence="3">The sequence shown here is derived from an EMBL/GenBank/DDBJ whole genome shotgun (WGS) entry which is preliminary data.</text>
</comment>
<dbReference type="Proteomes" id="UP000285123">
    <property type="component" value="Unassembled WGS sequence"/>
</dbReference>
<dbReference type="GO" id="GO:0016757">
    <property type="term" value="F:glycosyltransferase activity"/>
    <property type="evidence" value="ECO:0007669"/>
    <property type="project" value="UniProtKB-ARBA"/>
</dbReference>
<sequence length="374" mass="40483">MKVVHVITGLAAGGAENALCRLLESGRPEVSAQHVLVLGQPGPLSERACASADGVWHAGMNPRRPSPWGLFALRRRLHRLRPDVIQGWMYHGNLVASVTAVGLRAPVVWGVRQTLYGLSEEKKGTRLIIRLGATLSPRVSRIVYNSRLSADQHAAFGFDSSQAVIIPNGYDLETFRPDTGLRQRFRRDLGINDDAFVIGLAARVHPMKDHDNFLRAAASFLADHPNALFLLAGEGTDDDEIIDRGIAEYGLDEAVVRCGRLEDTVAFNCALDVACMSSAWGDAFPNVLAEAMACGVPCVTTEVGDAPAIVGDTGIVVPPREPGALVRGWAQLAELGSAGRAALGARARERVAQRYALQRSTQRYIELYRQLGSY</sequence>
<evidence type="ECO:0000313" key="4">
    <source>
        <dbReference type="Proteomes" id="UP000285123"/>
    </source>
</evidence>
<dbReference type="RefSeq" id="WP_123590276.1">
    <property type="nucleotide sequence ID" value="NZ_AYKF01000066.1"/>
</dbReference>
<dbReference type="PANTHER" id="PTHR12526">
    <property type="entry name" value="GLYCOSYLTRANSFERASE"/>
    <property type="match status" value="1"/>
</dbReference>
<dbReference type="Pfam" id="PF13439">
    <property type="entry name" value="Glyco_transf_4"/>
    <property type="match status" value="1"/>
</dbReference>
<protein>
    <submittedName>
        <fullName evidence="3">Glycosyl transferase family 1</fullName>
    </submittedName>
</protein>
<proteinExistence type="predicted"/>
<keyword evidence="3" id="KW-0808">Transferase</keyword>
<dbReference type="EMBL" id="AYKF01000066">
    <property type="protein sequence ID" value="ROO32375.1"/>
    <property type="molecule type" value="Genomic_DNA"/>
</dbReference>
<feature type="domain" description="Glycosyl transferase family 1" evidence="1">
    <location>
        <begin position="183"/>
        <end position="349"/>
    </location>
</feature>
<gene>
    <name evidence="3" type="ORF">SAHL_04890</name>
</gene>
<organism evidence="3 4">
    <name type="scientific">Salinisphaera orenii YIM 95161</name>
    <dbReference type="NCBI Taxonomy" id="1051139"/>
    <lineage>
        <taxon>Bacteria</taxon>
        <taxon>Pseudomonadati</taxon>
        <taxon>Pseudomonadota</taxon>
        <taxon>Gammaproteobacteria</taxon>
        <taxon>Salinisphaerales</taxon>
        <taxon>Salinisphaeraceae</taxon>
        <taxon>Salinisphaera</taxon>
    </lineage>
</organism>
<dbReference type="InterPro" id="IPR028098">
    <property type="entry name" value="Glyco_trans_4-like_N"/>
</dbReference>
<name>A0A423Q1M8_9GAMM</name>
<feature type="domain" description="Glycosyltransferase subfamily 4-like N-terminal" evidence="2">
    <location>
        <begin position="13"/>
        <end position="173"/>
    </location>
</feature>
<reference evidence="3 4" key="1">
    <citation type="submission" date="2013-10" db="EMBL/GenBank/DDBJ databases">
        <title>Salinisphaera halophila YIM 95161 Genome Sequencing.</title>
        <authorList>
            <person name="Lai Q."/>
            <person name="Li C."/>
            <person name="Shao Z."/>
        </authorList>
    </citation>
    <scope>NUCLEOTIDE SEQUENCE [LARGE SCALE GENOMIC DNA]</scope>
    <source>
        <strain evidence="3 4">YIM 95161</strain>
    </source>
</reference>
<accession>A0A423Q1M8</accession>
<dbReference type="Pfam" id="PF00534">
    <property type="entry name" value="Glycos_transf_1"/>
    <property type="match status" value="1"/>
</dbReference>
<dbReference type="SUPFAM" id="SSF53756">
    <property type="entry name" value="UDP-Glycosyltransferase/glycogen phosphorylase"/>
    <property type="match status" value="1"/>
</dbReference>
<dbReference type="AlphaFoldDB" id="A0A423Q1M8"/>
<dbReference type="OrthoDB" id="5290958at2"/>
<evidence type="ECO:0000259" key="2">
    <source>
        <dbReference type="Pfam" id="PF13439"/>
    </source>
</evidence>
<dbReference type="Gene3D" id="3.40.50.2000">
    <property type="entry name" value="Glycogen Phosphorylase B"/>
    <property type="match status" value="2"/>
</dbReference>
<evidence type="ECO:0000259" key="1">
    <source>
        <dbReference type="Pfam" id="PF00534"/>
    </source>
</evidence>
<dbReference type="InterPro" id="IPR001296">
    <property type="entry name" value="Glyco_trans_1"/>
</dbReference>